<keyword evidence="4" id="KW-1185">Reference proteome</keyword>
<dbReference type="Pfam" id="PF14016">
    <property type="entry name" value="DUF4232"/>
    <property type="match status" value="1"/>
</dbReference>
<accession>A0A918PFL6</accession>
<sequence>MSADCPPTAERGVPVPGCHDPLMHPIRRRTASLALVSVAVTLAASGCGLSEEVERELDPVRTAAAPGGPGASGGSASPDPSPSSGIVRAEELPTVAPPQGAPTPTPAPTTCPASGVRIHPGLVEAAMGLRAMTVTLTNCGEQPYRLNGYPELQVLDEQREALDVRIIQGAEPITTGVPDPGPHPVTLRPGESARTGLVWRNTVTDVTTNAVNGPYLRVTPAEGESSQVLTVDGGVDLGNTGRLGATAWEKDPG</sequence>
<evidence type="ECO:0000313" key="4">
    <source>
        <dbReference type="Proteomes" id="UP000622166"/>
    </source>
</evidence>
<feature type="domain" description="DUF4232" evidence="2">
    <location>
        <begin position="111"/>
        <end position="248"/>
    </location>
</feature>
<feature type="compositionally biased region" description="Low complexity" evidence="1">
    <location>
        <begin position="74"/>
        <end position="85"/>
    </location>
</feature>
<feature type="compositionally biased region" description="Pro residues" evidence="1">
    <location>
        <begin position="95"/>
        <end position="109"/>
    </location>
</feature>
<comment type="caution">
    <text evidence="3">The sequence shown here is derived from an EMBL/GenBank/DDBJ whole genome shotgun (WGS) entry which is preliminary data.</text>
</comment>
<gene>
    <name evidence="3" type="ORF">GCM10010365_26020</name>
</gene>
<dbReference type="AlphaFoldDB" id="A0A918PFL6"/>
<dbReference type="Proteomes" id="UP000622166">
    <property type="component" value="Unassembled WGS sequence"/>
</dbReference>
<reference evidence="3" key="1">
    <citation type="journal article" date="2014" name="Int. J. Syst. Evol. Microbiol.">
        <title>Complete genome sequence of Corynebacterium casei LMG S-19264T (=DSM 44701T), isolated from a smear-ripened cheese.</title>
        <authorList>
            <consortium name="US DOE Joint Genome Institute (JGI-PGF)"/>
            <person name="Walter F."/>
            <person name="Albersmeier A."/>
            <person name="Kalinowski J."/>
            <person name="Ruckert C."/>
        </authorList>
    </citation>
    <scope>NUCLEOTIDE SEQUENCE</scope>
    <source>
        <strain evidence="3">JCM 4815</strain>
    </source>
</reference>
<feature type="region of interest" description="Disordered" evidence="1">
    <location>
        <begin position="61"/>
        <end position="114"/>
    </location>
</feature>
<dbReference type="EMBL" id="BMVW01000003">
    <property type="protein sequence ID" value="GGZ05588.1"/>
    <property type="molecule type" value="Genomic_DNA"/>
</dbReference>
<proteinExistence type="predicted"/>
<dbReference type="InterPro" id="IPR025326">
    <property type="entry name" value="DUF4232"/>
</dbReference>
<name>A0A918PFL6_9ACTN</name>
<organism evidence="3 4">
    <name type="scientific">Streptomyces poonensis</name>
    <dbReference type="NCBI Taxonomy" id="68255"/>
    <lineage>
        <taxon>Bacteria</taxon>
        <taxon>Bacillati</taxon>
        <taxon>Actinomycetota</taxon>
        <taxon>Actinomycetes</taxon>
        <taxon>Kitasatosporales</taxon>
        <taxon>Streptomycetaceae</taxon>
        <taxon>Streptomyces</taxon>
    </lineage>
</organism>
<protein>
    <recommendedName>
        <fullName evidence="2">DUF4232 domain-containing protein</fullName>
    </recommendedName>
</protein>
<evidence type="ECO:0000313" key="3">
    <source>
        <dbReference type="EMBL" id="GGZ05588.1"/>
    </source>
</evidence>
<evidence type="ECO:0000256" key="1">
    <source>
        <dbReference type="SAM" id="MobiDB-lite"/>
    </source>
</evidence>
<reference evidence="3" key="2">
    <citation type="submission" date="2020-09" db="EMBL/GenBank/DDBJ databases">
        <authorList>
            <person name="Sun Q."/>
            <person name="Ohkuma M."/>
        </authorList>
    </citation>
    <scope>NUCLEOTIDE SEQUENCE</scope>
    <source>
        <strain evidence="3">JCM 4815</strain>
    </source>
</reference>
<evidence type="ECO:0000259" key="2">
    <source>
        <dbReference type="Pfam" id="PF14016"/>
    </source>
</evidence>